<dbReference type="EMBL" id="HG994366">
    <property type="protein sequence ID" value="CAF1916638.1"/>
    <property type="molecule type" value="Genomic_DNA"/>
</dbReference>
<protein>
    <submittedName>
        <fullName evidence="1">(rape) hypothetical protein</fullName>
    </submittedName>
</protein>
<sequence length="125" mass="13885">MNFETGRRGGNGEQMQKTQLLLNGGGVSRHERSRYSGVEADNATAEGLARSMVGCGAFEPFIHCNSTTADCLHVSIFPIIHEITATKLPPLHRLRHDLLLFVATYSYQCNLTLLGHHAVINMYTW</sequence>
<dbReference type="AlphaFoldDB" id="A0A816KGB2"/>
<accession>A0A816KGB2</accession>
<organism evidence="1">
    <name type="scientific">Brassica napus</name>
    <name type="common">Rape</name>
    <dbReference type="NCBI Taxonomy" id="3708"/>
    <lineage>
        <taxon>Eukaryota</taxon>
        <taxon>Viridiplantae</taxon>
        <taxon>Streptophyta</taxon>
        <taxon>Embryophyta</taxon>
        <taxon>Tracheophyta</taxon>
        <taxon>Spermatophyta</taxon>
        <taxon>Magnoliopsida</taxon>
        <taxon>eudicotyledons</taxon>
        <taxon>Gunneridae</taxon>
        <taxon>Pentapetalae</taxon>
        <taxon>rosids</taxon>
        <taxon>malvids</taxon>
        <taxon>Brassicales</taxon>
        <taxon>Brassicaceae</taxon>
        <taxon>Brassiceae</taxon>
        <taxon>Brassica</taxon>
    </lineage>
</organism>
<name>A0A816KGB2_BRANA</name>
<evidence type="ECO:0000313" key="1">
    <source>
        <dbReference type="EMBL" id="CAF1916638.1"/>
    </source>
</evidence>
<reference evidence="1" key="1">
    <citation type="submission" date="2021-01" db="EMBL/GenBank/DDBJ databases">
        <authorList>
            <consortium name="Genoscope - CEA"/>
            <person name="William W."/>
        </authorList>
    </citation>
    <scope>NUCLEOTIDE SEQUENCE</scope>
</reference>
<proteinExistence type="predicted"/>
<gene>
    <name evidence="1" type="ORF">DARMORV10_C02P39960.1</name>
</gene>
<dbReference type="Proteomes" id="UP001295469">
    <property type="component" value="Chromosome C02"/>
</dbReference>